<reference evidence="1" key="1">
    <citation type="submission" date="2018-05" db="EMBL/GenBank/DDBJ databases">
        <authorList>
            <person name="Lanie J.A."/>
            <person name="Ng W.-L."/>
            <person name="Kazmierczak K.M."/>
            <person name="Andrzejewski T.M."/>
            <person name="Davidsen T.M."/>
            <person name="Wayne K.J."/>
            <person name="Tettelin H."/>
            <person name="Glass J.I."/>
            <person name="Rusch D."/>
            <person name="Podicherti R."/>
            <person name="Tsui H.-C.T."/>
            <person name="Winkler M.E."/>
        </authorList>
    </citation>
    <scope>NUCLEOTIDE SEQUENCE</scope>
</reference>
<feature type="non-terminal residue" evidence="1">
    <location>
        <position position="159"/>
    </location>
</feature>
<sequence>MDRSFLSDKGIIRASRNFVCARLSTYESKEEAEYLSGIFTRGGQLENTVFCIMSPDGKDRLVNSGRSPGWAFPGSEDQAIRDMEKKMDEIVSRYSVKKESRSSLPALPVLPSFRLALNVAACDNLPLVATVARSKESREKLQKQVNELAWSKEFIGRFI</sequence>
<name>A0A383ECU4_9ZZZZ</name>
<organism evidence="1">
    <name type="scientific">marine metagenome</name>
    <dbReference type="NCBI Taxonomy" id="408172"/>
    <lineage>
        <taxon>unclassified sequences</taxon>
        <taxon>metagenomes</taxon>
        <taxon>ecological metagenomes</taxon>
    </lineage>
</organism>
<protein>
    <submittedName>
        <fullName evidence="1">Uncharacterized protein</fullName>
    </submittedName>
</protein>
<dbReference type="AlphaFoldDB" id="A0A383ECU4"/>
<accession>A0A383ECU4</accession>
<gene>
    <name evidence="1" type="ORF">METZ01_LOCUS507054</name>
</gene>
<proteinExistence type="predicted"/>
<evidence type="ECO:0000313" key="1">
    <source>
        <dbReference type="EMBL" id="SVE54200.1"/>
    </source>
</evidence>
<dbReference type="EMBL" id="UINC01224536">
    <property type="protein sequence ID" value="SVE54200.1"/>
    <property type="molecule type" value="Genomic_DNA"/>
</dbReference>